<sequence>MWGVKRTGVALAAAAQIHSAVAQDAFSYCPTIFNDAARVILRSPFLLSTDPSVNFQCHSCIANLAAKQPVAPLCFVVGMAGYDPQYSLAQDCHCLSLGLMEECAPVCLPNPICSKTSPSKACSACVATNAPATCNRNEWTLPCYETCQQPTCITECSPGPQCHPADAICAKCVSATSKSCDTTVATFGRQWSAACTATCYADACKADCARKCGDGIKTADEQCDDGNTNSGDGCSATCQIEAGSACVALDHALSSCHLVSCGDGKLEGSETCDDGNVVNGDGCSSGCHIERGATCVQASSLTGTSTCTATCGDGVQAVGLEGCDDGNAAGGDGCSATCTVEKGFACVTNAAGKSTCSAVCGDGILAGTEQCDDGNTVPFDGCSATCAVEAGYLCAPNTAGVSVCSASCGDGIVAFPVEGCDDGNRVSGDGCSATCTIEKGYGCASATPGAKSACAPVCGDALLTGAEACDDGNTLDNDGCSPRCGVEAGWTCDNTFKSAPKSVCTTICGDGLVKGAEQCDDTTRACINCKTVVVPPPRCGDGFVDTGETCDDGNSVAGDGCSATCQVESGYVCQGAPSVCSGVCGNGIKTSAEGCDDGNTKAGDGCSATCTVESGYACAASTAGLSACTPICGDGKVLAPETCDDGNTAAGDGCSAACQIEAGFKCSATTSGVSNCQATCGDGLVVGTEGCDDGNTKAGDGCSATCAVEVGFNCTTASPSVCSTTCGDGIKMPGEACDDGNTVSKDGCSATCTVETGYSCTSVALKTSTCTRVPTCGDGFVSAGEYCDDGNTVSGDGCSNRCRIEALYTCTSDSPSVCKLSNCNNYRKDWYSHTAQEKANFQSCVSKIYQAGIYQKMAGVHVYSPNDQYAHHTYGFVHWHRKWLLIVQNMLRSMGGVCSCINMPYWDWTEDAIAMQTSGCSSRVQCSGVLRDWGGGGFTSGTYKTIAIYSDPNSGVASSSTSGYCVLNNITKDWRTGMDLNRFKTAWDANCPVIRRGWDDFSDANGQYASPMAASSFLGLASSLAGASTFTSIIPICLGDIHVLPHDRSGAIMQTFISPADPIFLLHHGNIDRVLAIWEQCQGCINPSTATRTTNGKCYSGSGNGDDINTRFVMNVFDPQPNGQFKEVDIDSSVDFAEYVPRSFPNPGSVIDSTSLGPYAYTYETGILDSQMWKARGCIQANKPASVTLLDAHMRGERVAAAAFLAADGSTASTPPGLDLSDLFDLPDVDGGGGGGNNATFTPAVAKKYLNWANSLLANSSQLISSLQTSNLFSLPYMEQALGFIQSAEAIALDIAATCECVYVNKYLLATTGATELTPSFQDVSPTTKRMWNNSFHIRSCFHRMTDTNATIVLERQYCDVILSPDFGAKLRNLVNDLQGVVVSEVSKITGASTESTAGTIQQIWDYFTKPSTSS</sequence>
<dbReference type="EMBL" id="VJMH01007053">
    <property type="protein sequence ID" value="KAF0685723.1"/>
    <property type="molecule type" value="Genomic_DNA"/>
</dbReference>
<keyword evidence="8" id="KW-1185">Reference proteome</keyword>
<dbReference type="Pfam" id="PF00264">
    <property type="entry name" value="Tyrosinase"/>
    <property type="match status" value="1"/>
</dbReference>
<dbReference type="Gene3D" id="1.10.1280.10">
    <property type="entry name" value="Di-copper center containing domain from catechol oxidase"/>
    <property type="match status" value="1"/>
</dbReference>
<evidence type="ECO:0000313" key="6">
    <source>
        <dbReference type="EMBL" id="KAF0685723.1"/>
    </source>
</evidence>
<dbReference type="GO" id="GO:0007166">
    <property type="term" value="P:cell surface receptor signaling pathway"/>
    <property type="evidence" value="ECO:0007669"/>
    <property type="project" value="TreeGrafter"/>
</dbReference>
<evidence type="ECO:0000256" key="2">
    <source>
        <dbReference type="ARBA" id="ARBA00022737"/>
    </source>
</evidence>
<dbReference type="GO" id="GO:0004222">
    <property type="term" value="F:metalloendopeptidase activity"/>
    <property type="evidence" value="ECO:0007669"/>
    <property type="project" value="TreeGrafter"/>
</dbReference>
<dbReference type="InterPro" id="IPR011936">
    <property type="entry name" value="Myxo_disulph_rpt"/>
</dbReference>
<dbReference type="SUPFAM" id="SSF48056">
    <property type="entry name" value="Di-copper centre-containing domain"/>
    <property type="match status" value="1"/>
</dbReference>
<evidence type="ECO:0000256" key="1">
    <source>
        <dbReference type="ARBA" id="ARBA00022729"/>
    </source>
</evidence>
<dbReference type="EMBL" id="CAADRA010007079">
    <property type="protein sequence ID" value="VFT99084.1"/>
    <property type="molecule type" value="Genomic_DNA"/>
</dbReference>
<evidence type="ECO:0000313" key="7">
    <source>
        <dbReference type="EMBL" id="VFT99084.1"/>
    </source>
</evidence>
<evidence type="ECO:0000256" key="3">
    <source>
        <dbReference type="ARBA" id="ARBA00023157"/>
    </source>
</evidence>
<dbReference type="InterPro" id="IPR043543">
    <property type="entry name" value="PAPPA/PAPPA2"/>
</dbReference>
<keyword evidence="2" id="KW-0677">Repeat</keyword>
<dbReference type="InterPro" id="IPR002227">
    <property type="entry name" value="Tyrosinase_Cu-bd"/>
</dbReference>
<feature type="chain" id="PRO_5033437752" evidence="4">
    <location>
        <begin position="23"/>
        <end position="1415"/>
    </location>
</feature>
<dbReference type="PROSITE" id="PS00498">
    <property type="entry name" value="TYROSINASE_2"/>
    <property type="match status" value="1"/>
</dbReference>
<dbReference type="Proteomes" id="UP000332933">
    <property type="component" value="Unassembled WGS sequence"/>
</dbReference>
<evidence type="ECO:0000259" key="5">
    <source>
        <dbReference type="PROSITE" id="PS00498"/>
    </source>
</evidence>
<dbReference type="Pfam" id="PF13948">
    <property type="entry name" value="DUF4215"/>
    <property type="match status" value="12"/>
</dbReference>
<keyword evidence="1 4" id="KW-0732">Signal</keyword>
<dbReference type="NCBIfam" id="TIGR02232">
    <property type="entry name" value="myxo_disulf_rpt"/>
    <property type="match status" value="12"/>
</dbReference>
<evidence type="ECO:0000313" key="8">
    <source>
        <dbReference type="Proteomes" id="UP000332933"/>
    </source>
</evidence>
<reference evidence="6" key="2">
    <citation type="submission" date="2019-06" db="EMBL/GenBank/DDBJ databases">
        <title>Genomics analysis of Aphanomyces spp. identifies a new class of oomycete effector associated with host adaptation.</title>
        <authorList>
            <person name="Gaulin E."/>
        </authorList>
    </citation>
    <scope>NUCLEOTIDE SEQUENCE</scope>
    <source>
        <strain evidence="6">CBS 578.67</strain>
    </source>
</reference>
<feature type="domain" description="Tyrosinase copper-binding" evidence="5">
    <location>
        <begin position="1061"/>
        <end position="1072"/>
    </location>
</feature>
<dbReference type="PANTHER" id="PTHR46130">
    <property type="entry name" value="LAMGL DOMAIN-CONTAINING PROTEIN"/>
    <property type="match status" value="1"/>
</dbReference>
<dbReference type="OrthoDB" id="61409at2759"/>
<dbReference type="GO" id="GO:0016491">
    <property type="term" value="F:oxidoreductase activity"/>
    <property type="evidence" value="ECO:0007669"/>
    <property type="project" value="InterPro"/>
</dbReference>
<gene>
    <name evidence="7" type="primary">Aste57867_22422</name>
    <name evidence="6" type="ORF">As57867_022352</name>
    <name evidence="7" type="ORF">ASTE57867_22422</name>
</gene>
<dbReference type="GO" id="GO:0005615">
    <property type="term" value="C:extracellular space"/>
    <property type="evidence" value="ECO:0007669"/>
    <property type="project" value="TreeGrafter"/>
</dbReference>
<dbReference type="GO" id="GO:0006508">
    <property type="term" value="P:proteolysis"/>
    <property type="evidence" value="ECO:0007669"/>
    <property type="project" value="TreeGrafter"/>
</dbReference>
<protein>
    <submittedName>
        <fullName evidence="7">Aste57867_22422 protein</fullName>
    </submittedName>
</protein>
<dbReference type="PRINTS" id="PR00092">
    <property type="entry name" value="TYROSINASE"/>
</dbReference>
<keyword evidence="3" id="KW-1015">Disulfide bond</keyword>
<dbReference type="PANTHER" id="PTHR46130:SF3">
    <property type="entry name" value="CHROMOSOME UNDETERMINED SCAFFOLD_33, WHOLE GENOME SHOTGUN SEQUENCE"/>
    <property type="match status" value="1"/>
</dbReference>
<accession>A0A485LLD8</accession>
<proteinExistence type="predicted"/>
<feature type="signal peptide" evidence="4">
    <location>
        <begin position="1"/>
        <end position="22"/>
    </location>
</feature>
<reference evidence="7 8" key="1">
    <citation type="submission" date="2019-03" db="EMBL/GenBank/DDBJ databases">
        <authorList>
            <person name="Gaulin E."/>
            <person name="Dumas B."/>
        </authorList>
    </citation>
    <scope>NUCLEOTIDE SEQUENCE [LARGE SCALE GENOMIC DNA]</scope>
    <source>
        <strain evidence="7">CBS 568.67</strain>
    </source>
</reference>
<name>A0A485LLD8_9STRA</name>
<organism evidence="7 8">
    <name type="scientific">Aphanomyces stellatus</name>
    <dbReference type="NCBI Taxonomy" id="120398"/>
    <lineage>
        <taxon>Eukaryota</taxon>
        <taxon>Sar</taxon>
        <taxon>Stramenopiles</taxon>
        <taxon>Oomycota</taxon>
        <taxon>Saprolegniomycetes</taxon>
        <taxon>Saprolegniales</taxon>
        <taxon>Verrucalvaceae</taxon>
        <taxon>Aphanomyces</taxon>
    </lineage>
</organism>
<dbReference type="InterPro" id="IPR008922">
    <property type="entry name" value="Di-copper_centre_dom_sf"/>
</dbReference>
<evidence type="ECO:0000256" key="4">
    <source>
        <dbReference type="SAM" id="SignalP"/>
    </source>
</evidence>